<name>A0A088SHF9_LEIPA</name>
<accession>A0A088SHF9</accession>
<evidence type="ECO:0000313" key="2">
    <source>
        <dbReference type="EMBL" id="AIO01252.1"/>
    </source>
</evidence>
<proteinExistence type="predicted"/>
<dbReference type="VEuPathDB" id="TriTrypDB:LPAL13_320043900"/>
<protein>
    <submittedName>
        <fullName evidence="2">Uncharacterized protein</fullName>
    </submittedName>
</protein>
<evidence type="ECO:0000313" key="3">
    <source>
        <dbReference type="Proteomes" id="UP000063063"/>
    </source>
</evidence>
<dbReference type="AlphaFoldDB" id="A0A088SHF9"/>
<dbReference type="OrthoDB" id="266825at2759"/>
<feature type="compositionally biased region" description="Low complexity" evidence="1">
    <location>
        <begin position="378"/>
        <end position="396"/>
    </location>
</feature>
<dbReference type="Proteomes" id="UP000063063">
    <property type="component" value="Chromosome 32"/>
</dbReference>
<dbReference type="VEuPathDB" id="TriTrypDB:LPMP_323700"/>
<reference evidence="2 3" key="1">
    <citation type="journal article" date="2015" name="Sci. Rep.">
        <title>The genome of Leishmania panamensis: insights into genomics of the L. (Viannia) subgenus.</title>
        <authorList>
            <person name="Llanes A."/>
            <person name="Restrepo C.M."/>
            <person name="Vecchio G.D."/>
            <person name="Anguizola F.J."/>
            <person name="Lleonart R."/>
        </authorList>
    </citation>
    <scope>NUCLEOTIDE SEQUENCE [LARGE SCALE GENOMIC DNA]</scope>
    <source>
        <strain evidence="2 3">MHOM/PA/94/PSC-1</strain>
    </source>
</reference>
<feature type="region of interest" description="Disordered" evidence="1">
    <location>
        <begin position="366"/>
        <end position="397"/>
    </location>
</feature>
<dbReference type="RefSeq" id="XP_010702052.1">
    <property type="nucleotide sequence ID" value="XM_010703750.1"/>
</dbReference>
<dbReference type="KEGG" id="lpan:LPMP_323700"/>
<sequence>MFSTDTLSQFVDVLQCCSTQDAACHNPILLVRREGATVTQMSDKLLLWLPSNVAAHLRSELFLSDSAEVASLQRCPAFSKELRLLRSAAAECDTGPETAAASGSQRASIVAGPREDERLRVRATTATAALAVLSVALWPLVQDPQAAISTTSSFPEASAVFRVECVCAVLLRLVTSNFDRLHGTWAAHELVPAPSLISMSTVRPHVVASLKKWMQYFLAFFMDWVHRLQSSVTPMPGISRLSTKQRRAAAAAAVASHRPTAKSVAECTRNGGPHRHRRGQPTLLPGPLRGCPADFVRHPLHYYVQALQRAVAMIQSKPGATPSLCSDGDDHEPCVAPELCAEHHRRGSCASSAVCARRRHGAPLAPWGMARRRRIEPSDSSRSSSKSSSNRAMSSSPTGSPLLFHAFLSQHQRRAPVARLPKRHAPDRFGASTDDDVPLVVLAERLRARTLE</sequence>
<organism evidence="2 3">
    <name type="scientific">Leishmania panamensis</name>
    <dbReference type="NCBI Taxonomy" id="5679"/>
    <lineage>
        <taxon>Eukaryota</taxon>
        <taxon>Discoba</taxon>
        <taxon>Euglenozoa</taxon>
        <taxon>Kinetoplastea</taxon>
        <taxon>Metakinetoplastina</taxon>
        <taxon>Trypanosomatida</taxon>
        <taxon>Trypanosomatidae</taxon>
        <taxon>Leishmaniinae</taxon>
        <taxon>Leishmania</taxon>
        <taxon>Leishmania guyanensis species complex</taxon>
    </lineage>
</organism>
<dbReference type="GeneID" id="22578111"/>
<dbReference type="eggNOG" id="ENOG502SKH6">
    <property type="taxonomic scope" value="Eukaryota"/>
</dbReference>
<gene>
    <name evidence="2" type="ORF">LPMP_323700</name>
</gene>
<evidence type="ECO:0000256" key="1">
    <source>
        <dbReference type="SAM" id="MobiDB-lite"/>
    </source>
</evidence>
<keyword evidence="3" id="KW-1185">Reference proteome</keyword>
<dbReference type="EMBL" id="CP009401">
    <property type="protein sequence ID" value="AIO01252.1"/>
    <property type="molecule type" value="Genomic_DNA"/>
</dbReference>
<feature type="region of interest" description="Disordered" evidence="1">
    <location>
        <begin position="262"/>
        <end position="284"/>
    </location>
</feature>